<dbReference type="RefSeq" id="WP_115558322.1">
    <property type="nucleotide sequence ID" value="NZ_CP031376.1"/>
</dbReference>
<dbReference type="Proteomes" id="UP000254792">
    <property type="component" value="Chromosome"/>
</dbReference>
<dbReference type="KEGG" id="salx:SALLE_v1c07530"/>
<feature type="region of interest" description="Disordered" evidence="1">
    <location>
        <begin position="1"/>
        <end position="34"/>
    </location>
</feature>
<evidence type="ECO:0000313" key="3">
    <source>
        <dbReference type="EMBL" id="AXK51423.1"/>
    </source>
</evidence>
<name>A0A345Z494_9MOLU</name>
<evidence type="ECO:0000313" key="4">
    <source>
        <dbReference type="Proteomes" id="UP000254792"/>
    </source>
</evidence>
<keyword evidence="2" id="KW-1133">Transmembrane helix</keyword>
<feature type="transmembrane region" description="Helical" evidence="2">
    <location>
        <begin position="122"/>
        <end position="148"/>
    </location>
</feature>
<feature type="transmembrane region" description="Helical" evidence="2">
    <location>
        <begin position="289"/>
        <end position="311"/>
    </location>
</feature>
<evidence type="ECO:0000256" key="2">
    <source>
        <dbReference type="SAM" id="Phobius"/>
    </source>
</evidence>
<dbReference type="EMBL" id="CP031376">
    <property type="protein sequence ID" value="AXK51423.1"/>
    <property type="molecule type" value="Genomic_DNA"/>
</dbReference>
<organism evidence="3 4">
    <name type="scientific">Spiroplasma alleghenense</name>
    <dbReference type="NCBI Taxonomy" id="216931"/>
    <lineage>
        <taxon>Bacteria</taxon>
        <taxon>Bacillati</taxon>
        <taxon>Mycoplasmatota</taxon>
        <taxon>Mollicutes</taxon>
        <taxon>Entomoplasmatales</taxon>
        <taxon>Spiroplasmataceae</taxon>
        <taxon>Spiroplasma</taxon>
    </lineage>
</organism>
<feature type="transmembrane region" description="Helical" evidence="2">
    <location>
        <begin position="78"/>
        <end position="101"/>
    </location>
</feature>
<keyword evidence="4" id="KW-1185">Reference proteome</keyword>
<accession>A0A345Z494</accession>
<feature type="compositionally biased region" description="Polar residues" evidence="1">
    <location>
        <begin position="14"/>
        <end position="25"/>
    </location>
</feature>
<keyword evidence="2" id="KW-0472">Membrane</keyword>
<dbReference type="OrthoDB" id="396721at2"/>
<gene>
    <name evidence="3" type="ORF">SALLE_v1c07530</name>
</gene>
<reference evidence="3 4" key="1">
    <citation type="submission" date="2018-07" db="EMBL/GenBank/DDBJ databases">
        <title>Complete genome sequence of Spiroplasma alleghenense PLHS-1 (ATCC 51752).</title>
        <authorList>
            <person name="Chou L."/>
            <person name="Lee T.-Y."/>
            <person name="Tsai Y.-M."/>
            <person name="Kuo C.-H."/>
        </authorList>
    </citation>
    <scope>NUCLEOTIDE SEQUENCE [LARGE SCALE GENOMIC DNA]</scope>
    <source>
        <strain evidence="3 4">PLHS-1</strain>
    </source>
</reference>
<protein>
    <submittedName>
        <fullName evidence="3">Transmembrane protein</fullName>
    </submittedName>
</protein>
<dbReference type="AlphaFoldDB" id="A0A345Z494"/>
<proteinExistence type="predicted"/>
<sequence>MSVLESDKNKKSKATSGENPENGNNIDHDVPALEGEKNHEKRDHYHDEHHFTAKGAHDDVTPDDFSLKSHFAFTRKNLTFKIAATSVFLGLAIVATLIDVLSETIFSIPINGVKMNIRILDLLVVIISIPTLGLIFSEFIAIVIPWIHFLLHSDHSPVQIVFDMLSYMVVVFLFWSIFYLLFRNSVFHIDPNKKVDAIKRWAPMGVIIPVAAFAATALYLLSLYVVSLSGGGITTGHAAHDHSHGAESANDIWGYISPRHAAHDHEGHEGHDHSGDASWGNIQGFVGKFAGAAFGIQLARFILFYLIFAVVEKRMKPVNHRFM</sequence>
<feature type="transmembrane region" description="Helical" evidence="2">
    <location>
        <begin position="160"/>
        <end position="181"/>
    </location>
</feature>
<feature type="transmembrane region" description="Helical" evidence="2">
    <location>
        <begin position="201"/>
        <end position="221"/>
    </location>
</feature>
<keyword evidence="2 3" id="KW-0812">Transmembrane</keyword>
<evidence type="ECO:0000256" key="1">
    <source>
        <dbReference type="SAM" id="MobiDB-lite"/>
    </source>
</evidence>